<dbReference type="InterPro" id="IPR036397">
    <property type="entry name" value="RNaseH_sf"/>
</dbReference>
<dbReference type="Pfam" id="PF13482">
    <property type="entry name" value="RNase_H_2"/>
    <property type="match status" value="1"/>
</dbReference>
<accession>A0A0F9CSJ5</accession>
<feature type="domain" description="YprB ribonuclease H-like" evidence="1">
    <location>
        <begin position="33"/>
        <end position="187"/>
    </location>
</feature>
<proteinExistence type="predicted"/>
<reference evidence="2" key="1">
    <citation type="journal article" date="2015" name="Nature">
        <title>Complex archaea that bridge the gap between prokaryotes and eukaryotes.</title>
        <authorList>
            <person name="Spang A."/>
            <person name="Saw J.H."/>
            <person name="Jorgensen S.L."/>
            <person name="Zaremba-Niedzwiedzka K."/>
            <person name="Martijn J."/>
            <person name="Lind A.E."/>
            <person name="van Eijk R."/>
            <person name="Schleper C."/>
            <person name="Guy L."/>
            <person name="Ettema T.J."/>
        </authorList>
    </citation>
    <scope>NUCLEOTIDE SEQUENCE</scope>
</reference>
<evidence type="ECO:0000313" key="2">
    <source>
        <dbReference type="EMBL" id="KKL52403.1"/>
    </source>
</evidence>
<dbReference type="Gene3D" id="3.30.420.10">
    <property type="entry name" value="Ribonuclease H-like superfamily/Ribonuclease H"/>
    <property type="match status" value="1"/>
</dbReference>
<dbReference type="EMBL" id="LAZR01031907">
    <property type="protein sequence ID" value="KKL52403.1"/>
    <property type="molecule type" value="Genomic_DNA"/>
</dbReference>
<dbReference type="GO" id="GO:0003676">
    <property type="term" value="F:nucleic acid binding"/>
    <property type="evidence" value="ECO:0007669"/>
    <property type="project" value="InterPro"/>
</dbReference>
<feature type="non-terminal residue" evidence="2">
    <location>
        <position position="1"/>
    </location>
</feature>
<gene>
    <name evidence="2" type="ORF">LCGC14_2285790</name>
</gene>
<dbReference type="InterPro" id="IPR012337">
    <property type="entry name" value="RNaseH-like_sf"/>
</dbReference>
<protein>
    <recommendedName>
        <fullName evidence="1">YprB ribonuclease H-like domain-containing protein</fullName>
    </recommendedName>
</protein>
<name>A0A0F9CSJ5_9ZZZZ</name>
<dbReference type="InterPro" id="IPR038720">
    <property type="entry name" value="YprB_RNase_H-like_dom"/>
</dbReference>
<comment type="caution">
    <text evidence="2">The sequence shown here is derived from an EMBL/GenBank/DDBJ whole genome shotgun (WGS) entry which is preliminary data.</text>
</comment>
<evidence type="ECO:0000259" key="1">
    <source>
        <dbReference type="Pfam" id="PF13482"/>
    </source>
</evidence>
<organism evidence="2">
    <name type="scientific">marine sediment metagenome</name>
    <dbReference type="NCBI Taxonomy" id="412755"/>
    <lineage>
        <taxon>unclassified sequences</taxon>
        <taxon>metagenomes</taxon>
        <taxon>ecological metagenomes</taxon>
    </lineage>
</organism>
<sequence length="201" mass="22794">EEVWELEEKRKESLLARRVAKNEWILGNKTFAMFDIETTQLDADFGRLIGACVKPLGGPATIFSTRKGDKSIAAKVRDEILKYDYIVTWYGTGFDVPYLAARLEANDERPIGKLRHVDMYYTSRSHLKLASHRLSEVTKSLFGEAERTPVVGAIWLRAGEGDPKAIQYIIDHCIADVQDLEDVFTALVPYRNLSATPLRVY</sequence>
<dbReference type="AlphaFoldDB" id="A0A0F9CSJ5"/>
<dbReference type="SUPFAM" id="SSF53098">
    <property type="entry name" value="Ribonuclease H-like"/>
    <property type="match status" value="1"/>
</dbReference>